<organism evidence="1 2">
    <name type="scientific">Enterocloster aldenensis</name>
    <dbReference type="NCBI Taxonomy" id="358742"/>
    <lineage>
        <taxon>Bacteria</taxon>
        <taxon>Bacillati</taxon>
        <taxon>Bacillota</taxon>
        <taxon>Clostridia</taxon>
        <taxon>Lachnospirales</taxon>
        <taxon>Lachnospiraceae</taxon>
        <taxon>Enterocloster</taxon>
    </lineage>
</organism>
<dbReference type="Gene3D" id="1.10.1220.10">
    <property type="entry name" value="Met repressor-like"/>
    <property type="match status" value="1"/>
</dbReference>
<comment type="caution">
    <text evidence="1">The sequence shown here is derived from an EMBL/GenBank/DDBJ whole genome shotgun (WGS) entry which is preliminary data.</text>
</comment>
<dbReference type="Pfam" id="PF21983">
    <property type="entry name" value="NikA-like"/>
    <property type="match status" value="1"/>
</dbReference>
<evidence type="ECO:0000313" key="2">
    <source>
        <dbReference type="Proteomes" id="UP001299608"/>
    </source>
</evidence>
<dbReference type="EMBL" id="JAKNGE010000025">
    <property type="protein sequence ID" value="MCG4747465.1"/>
    <property type="molecule type" value="Genomic_DNA"/>
</dbReference>
<evidence type="ECO:0008006" key="3">
    <source>
        <dbReference type="Google" id="ProtNLM"/>
    </source>
</evidence>
<name>A0AAW5C3K4_9FIRM</name>
<sequence length="90" mass="10506">MEMKTISFKMTDEEIAMLDSEAKRANMSRSDYIRNNINNRAVSVIDKSKEFYQCLIKLNEAIEATELKMGCGELTFIREAEAMLWQQLYL</sequence>
<dbReference type="AlphaFoldDB" id="A0AAW5C3K4"/>
<dbReference type="Proteomes" id="UP001299608">
    <property type="component" value="Unassembled WGS sequence"/>
</dbReference>
<gene>
    <name evidence="1" type="ORF">L0N08_18725</name>
</gene>
<proteinExistence type="predicted"/>
<protein>
    <recommendedName>
        <fullName evidence="3">Ribbon-helix-helix protein, CopG family</fullName>
    </recommendedName>
</protein>
<reference evidence="1" key="1">
    <citation type="submission" date="2022-01" db="EMBL/GenBank/DDBJ databases">
        <title>Collection of gut derived symbiotic bacterial strains cultured from healthy donors.</title>
        <authorList>
            <person name="Lin H."/>
            <person name="Kohout C."/>
            <person name="Waligurski E."/>
            <person name="Pamer E.G."/>
        </authorList>
    </citation>
    <scope>NUCLEOTIDE SEQUENCE</scope>
    <source>
        <strain evidence="1">DFI.6.55</strain>
    </source>
</reference>
<accession>A0AAW5C3K4</accession>
<dbReference type="GO" id="GO:0006355">
    <property type="term" value="P:regulation of DNA-templated transcription"/>
    <property type="evidence" value="ECO:0007669"/>
    <property type="project" value="InterPro"/>
</dbReference>
<dbReference type="RefSeq" id="WP_227809642.1">
    <property type="nucleotide sequence ID" value="NZ_JAKNGE010000025.1"/>
</dbReference>
<evidence type="ECO:0000313" key="1">
    <source>
        <dbReference type="EMBL" id="MCG4747465.1"/>
    </source>
</evidence>
<dbReference type="InterPro" id="IPR053842">
    <property type="entry name" value="NikA-like"/>
</dbReference>
<dbReference type="InterPro" id="IPR013321">
    <property type="entry name" value="Arc_rbn_hlx_hlx"/>
</dbReference>